<reference evidence="6 7" key="1">
    <citation type="submission" date="2021-05" db="EMBL/GenBank/DDBJ databases">
        <title>Roseococcus sp. XZZS9, whole genome shotgun sequencing project.</title>
        <authorList>
            <person name="Zhao G."/>
            <person name="Shen L."/>
        </authorList>
    </citation>
    <scope>NUCLEOTIDE SEQUENCE [LARGE SCALE GENOMIC DNA]</scope>
    <source>
        <strain evidence="6 7">XZZS9</strain>
    </source>
</reference>
<dbReference type="Pfam" id="PF09084">
    <property type="entry name" value="NMT1"/>
    <property type="match status" value="1"/>
</dbReference>
<evidence type="ECO:0000259" key="5">
    <source>
        <dbReference type="SMART" id="SM00062"/>
    </source>
</evidence>
<dbReference type="NCBIfam" id="TIGR01728">
    <property type="entry name" value="SsuA_fam"/>
    <property type="match status" value="1"/>
</dbReference>
<sequence>MTNITAPSRRHLLLAAGAICAAPAIVRAQGRPVLNVGNQRSTLRALLEGAGQLDGLPYTIDWKEFIAAQPILEAMQADAVDIAQIGDINLFSVASFGAPFKGIATTRSTGASHALIVPQNSTLRSVADLRGKNIASVRGGWTHYSMLRILEAHGLKARDVRVSWINPADSALAFRAGQIDAWSVWGALTSIEVQQYGARILATAENLVPAAAFTTVKASAIPAKRELFQDFSRRVDRATAWGLENPAEYARLTAALIRQPAEALEWTFRVDRVRATPLDDAALRGYQDQADKLLEYGIINRSIRVTDIIDRSFTPSA</sequence>
<dbReference type="Proteomes" id="UP000766336">
    <property type="component" value="Unassembled WGS sequence"/>
</dbReference>
<dbReference type="PANTHER" id="PTHR30024">
    <property type="entry name" value="ALIPHATIC SULFONATES-BINDING PROTEIN-RELATED"/>
    <property type="match status" value="1"/>
</dbReference>
<protein>
    <submittedName>
        <fullName evidence="6">Aliphatic sulfonate ABC transporter substrate-binding protein</fullName>
    </submittedName>
</protein>
<dbReference type="EMBL" id="JAHCDA010000005">
    <property type="protein sequence ID" value="MBS7813507.1"/>
    <property type="molecule type" value="Genomic_DNA"/>
</dbReference>
<dbReference type="InterPro" id="IPR001638">
    <property type="entry name" value="Solute-binding_3/MltF_N"/>
</dbReference>
<dbReference type="SMART" id="SM00062">
    <property type="entry name" value="PBPb"/>
    <property type="match status" value="1"/>
</dbReference>
<evidence type="ECO:0000256" key="4">
    <source>
        <dbReference type="ARBA" id="ARBA00022729"/>
    </source>
</evidence>
<dbReference type="PANTHER" id="PTHR30024:SF48">
    <property type="entry name" value="ABC TRANSPORTER SUBSTRATE-BINDING PROTEIN"/>
    <property type="match status" value="1"/>
</dbReference>
<gene>
    <name evidence="6" type="ORF">KHU32_21380</name>
</gene>
<keyword evidence="3" id="KW-0813">Transport</keyword>
<comment type="caution">
    <text evidence="6">The sequence shown here is derived from an EMBL/GenBank/DDBJ whole genome shotgun (WGS) entry which is preliminary data.</text>
</comment>
<organism evidence="6 7">
    <name type="scientific">Roseococcus pinisoli</name>
    <dbReference type="NCBI Taxonomy" id="2835040"/>
    <lineage>
        <taxon>Bacteria</taxon>
        <taxon>Pseudomonadati</taxon>
        <taxon>Pseudomonadota</taxon>
        <taxon>Alphaproteobacteria</taxon>
        <taxon>Acetobacterales</taxon>
        <taxon>Roseomonadaceae</taxon>
        <taxon>Roseococcus</taxon>
    </lineage>
</organism>
<proteinExistence type="inferred from homology"/>
<accession>A0ABS5QIJ9</accession>
<dbReference type="RefSeq" id="WP_213672204.1">
    <property type="nucleotide sequence ID" value="NZ_JAHCDA010000005.1"/>
</dbReference>
<feature type="domain" description="Solute-binding protein family 3/N-terminal" evidence="5">
    <location>
        <begin position="33"/>
        <end position="245"/>
    </location>
</feature>
<dbReference type="Gene3D" id="3.40.190.10">
    <property type="entry name" value="Periplasmic binding protein-like II"/>
    <property type="match status" value="2"/>
</dbReference>
<evidence type="ECO:0000313" key="7">
    <source>
        <dbReference type="Proteomes" id="UP000766336"/>
    </source>
</evidence>
<evidence type="ECO:0000256" key="1">
    <source>
        <dbReference type="ARBA" id="ARBA00004418"/>
    </source>
</evidence>
<comment type="subcellular location">
    <subcellularLocation>
        <location evidence="1">Periplasm</location>
    </subcellularLocation>
</comment>
<dbReference type="InterPro" id="IPR010067">
    <property type="entry name" value="ABC_SsuA_sub-bd"/>
</dbReference>
<name>A0ABS5QIJ9_9PROT</name>
<dbReference type="InterPro" id="IPR015168">
    <property type="entry name" value="SsuA/THI5"/>
</dbReference>
<keyword evidence="7" id="KW-1185">Reference proteome</keyword>
<evidence type="ECO:0000313" key="6">
    <source>
        <dbReference type="EMBL" id="MBS7813507.1"/>
    </source>
</evidence>
<keyword evidence="4" id="KW-0732">Signal</keyword>
<evidence type="ECO:0000256" key="2">
    <source>
        <dbReference type="ARBA" id="ARBA00010742"/>
    </source>
</evidence>
<comment type="similarity">
    <text evidence="2">Belongs to the bacterial solute-binding protein SsuA/TauA family.</text>
</comment>
<dbReference type="SUPFAM" id="SSF53850">
    <property type="entry name" value="Periplasmic binding protein-like II"/>
    <property type="match status" value="1"/>
</dbReference>
<evidence type="ECO:0000256" key="3">
    <source>
        <dbReference type="ARBA" id="ARBA00022448"/>
    </source>
</evidence>